<feature type="compositionally biased region" description="Basic and acidic residues" evidence="15">
    <location>
        <begin position="410"/>
        <end position="426"/>
    </location>
</feature>
<dbReference type="Pfam" id="PF00569">
    <property type="entry name" value="ZZ"/>
    <property type="match status" value="1"/>
</dbReference>
<evidence type="ECO:0000313" key="18">
    <source>
        <dbReference type="EMBL" id="KAF7257590.1"/>
    </source>
</evidence>
<proteinExistence type="inferred from homology"/>
<dbReference type="PROSITE" id="PS50135">
    <property type="entry name" value="ZF_ZZ_2"/>
    <property type="match status" value="1"/>
</dbReference>
<protein>
    <recommendedName>
        <fullName evidence="6">E3 ubiquitin-protein ligase KCMF1</fullName>
        <ecNumber evidence="5">2.3.2.27</ecNumber>
    </recommendedName>
</protein>
<evidence type="ECO:0000259" key="17">
    <source>
        <dbReference type="PROSITE" id="PS50157"/>
    </source>
</evidence>
<dbReference type="PROSITE" id="PS50157">
    <property type="entry name" value="ZINC_FINGER_C2H2_2"/>
    <property type="match status" value="1"/>
</dbReference>
<evidence type="ECO:0000256" key="12">
    <source>
        <dbReference type="ARBA" id="ARBA00022833"/>
    </source>
</evidence>
<dbReference type="GO" id="GO:0005770">
    <property type="term" value="C:late endosome"/>
    <property type="evidence" value="ECO:0007669"/>
    <property type="project" value="UniProtKB-SubCell"/>
</dbReference>
<comment type="similarity">
    <text evidence="4">Belongs to the KCMF1 family.</text>
</comment>
<dbReference type="PROSITE" id="PS01357">
    <property type="entry name" value="ZF_ZZ_1"/>
    <property type="match status" value="1"/>
</dbReference>
<keyword evidence="9" id="KW-0967">Endosome</keyword>
<keyword evidence="11" id="KW-0833">Ubl conjugation pathway</keyword>
<dbReference type="InterPro" id="IPR043145">
    <property type="entry name" value="Znf_ZZ_sf"/>
</dbReference>
<evidence type="ECO:0000256" key="9">
    <source>
        <dbReference type="ARBA" id="ARBA00022753"/>
    </source>
</evidence>
<evidence type="ECO:0000313" key="19">
    <source>
        <dbReference type="Proteomes" id="UP000822476"/>
    </source>
</evidence>
<dbReference type="EC" id="2.3.2.27" evidence="5"/>
<dbReference type="EMBL" id="JTDE01002286">
    <property type="protein sequence ID" value="KAF7257590.1"/>
    <property type="molecule type" value="Genomic_DNA"/>
</dbReference>
<dbReference type="Pfam" id="PF05605">
    <property type="entry name" value="zf-Di19"/>
    <property type="match status" value="1"/>
</dbReference>
<keyword evidence="7" id="KW-0808">Transferase</keyword>
<keyword evidence="19" id="KW-1185">Reference proteome</keyword>
<feature type="compositionally biased region" description="Polar residues" evidence="15">
    <location>
        <begin position="185"/>
        <end position="195"/>
    </location>
</feature>
<dbReference type="AlphaFoldDB" id="A0A8S9YWR2"/>
<evidence type="ECO:0000256" key="1">
    <source>
        <dbReference type="ARBA" id="ARBA00000900"/>
    </source>
</evidence>
<dbReference type="GO" id="GO:0005886">
    <property type="term" value="C:plasma membrane"/>
    <property type="evidence" value="ECO:0007669"/>
    <property type="project" value="TreeGrafter"/>
</dbReference>
<dbReference type="SUPFAM" id="SSF57850">
    <property type="entry name" value="RING/U-box"/>
    <property type="match status" value="1"/>
</dbReference>
<keyword evidence="8" id="KW-0479">Metal-binding</keyword>
<evidence type="ECO:0000256" key="15">
    <source>
        <dbReference type="SAM" id="MobiDB-lite"/>
    </source>
</evidence>
<dbReference type="CDD" id="cd02338">
    <property type="entry name" value="ZZ_PCMF_like"/>
    <property type="match status" value="1"/>
</dbReference>
<evidence type="ECO:0000256" key="6">
    <source>
        <dbReference type="ARBA" id="ARBA00014999"/>
    </source>
</evidence>
<organism evidence="18 19">
    <name type="scientific">Paragonimus skrjabini miyazakii</name>
    <dbReference type="NCBI Taxonomy" id="59628"/>
    <lineage>
        <taxon>Eukaryota</taxon>
        <taxon>Metazoa</taxon>
        <taxon>Spiralia</taxon>
        <taxon>Lophotrochozoa</taxon>
        <taxon>Platyhelminthes</taxon>
        <taxon>Trematoda</taxon>
        <taxon>Digenea</taxon>
        <taxon>Plagiorchiida</taxon>
        <taxon>Troglotremata</taxon>
        <taxon>Troglotrematidae</taxon>
        <taxon>Paragonimus</taxon>
    </lineage>
</organism>
<evidence type="ECO:0000256" key="8">
    <source>
        <dbReference type="ARBA" id="ARBA00022723"/>
    </source>
</evidence>
<dbReference type="GO" id="GO:0008270">
    <property type="term" value="F:zinc ion binding"/>
    <property type="evidence" value="ECO:0007669"/>
    <property type="project" value="UniProtKB-KW"/>
</dbReference>
<feature type="domain" description="C2H2-type" evidence="17">
    <location>
        <begin position="94"/>
        <end position="122"/>
    </location>
</feature>
<evidence type="ECO:0000256" key="11">
    <source>
        <dbReference type="ARBA" id="ARBA00022786"/>
    </source>
</evidence>
<dbReference type="Proteomes" id="UP000822476">
    <property type="component" value="Unassembled WGS sequence"/>
</dbReference>
<dbReference type="InterPro" id="IPR050774">
    <property type="entry name" value="KCMF1/Dystrophin"/>
</dbReference>
<feature type="region of interest" description="Disordered" evidence="15">
    <location>
        <begin position="327"/>
        <end position="355"/>
    </location>
</feature>
<evidence type="ECO:0000256" key="10">
    <source>
        <dbReference type="ARBA" id="ARBA00022771"/>
    </source>
</evidence>
<dbReference type="SMART" id="SM00291">
    <property type="entry name" value="ZnF_ZZ"/>
    <property type="match status" value="1"/>
</dbReference>
<dbReference type="GO" id="GO:0045202">
    <property type="term" value="C:synapse"/>
    <property type="evidence" value="ECO:0007669"/>
    <property type="project" value="GOC"/>
</dbReference>
<feature type="compositionally biased region" description="Polar residues" evidence="15">
    <location>
        <begin position="155"/>
        <end position="176"/>
    </location>
</feature>
<sequence>MKPNVLSSIGRPQGGMSSRHEGVTCDGCRQKEFRLRRYKCLICRDYDLCGSCFDTQQATNKHSSSHPMQCLIPKADHNLFYLGETPSDYSVYSFTCPLCGQLGFTEASFSRHVFQAHPGQESGDAEVICPLCATHAEGDQNRQTRHMARHLIATHQLSSSSNGKNQQTESSTTNNAVGGAESPDETNQSRYSSNRRLFPFPSNRPHRSTDGSRNRGGPTGVRTNRGHHLLDLTTNSNPSYCDTVLDLLGVASRLPGRSMQNSSSSSWVNDDARVVSVTVCNEADGTRSNALGGRNTHNEDTGPVILPFSQTVSQRSQPVVDVGHAVTESSTSVRRDALGQRSASDQPTAWSEPSARGNLLDVVSSENSEAVPVTLQLSQSTNVTVQSVTPAPAQTLPSQKSSSGDPVLLTDEKENASKMKPKERNPVHSVQSTSHENWTVRDEYDGNWATFLSELVWSSLYFPQEQQSSG</sequence>
<keyword evidence="10 14" id="KW-0863">Zinc-finger</keyword>
<accession>A0A8S9YWR2</accession>
<dbReference type="Gene3D" id="3.30.60.90">
    <property type="match status" value="1"/>
</dbReference>
<dbReference type="InterPro" id="IPR000433">
    <property type="entry name" value="Znf_ZZ"/>
</dbReference>
<name>A0A8S9YWR2_9TREM</name>
<dbReference type="GO" id="GO:0099536">
    <property type="term" value="P:synaptic signaling"/>
    <property type="evidence" value="ECO:0007669"/>
    <property type="project" value="TreeGrafter"/>
</dbReference>
<reference evidence="18" key="1">
    <citation type="submission" date="2019-07" db="EMBL/GenBank/DDBJ databases">
        <title>Annotation for the trematode Paragonimus miyazaki's.</title>
        <authorList>
            <person name="Choi Y.-J."/>
        </authorList>
    </citation>
    <scope>NUCLEOTIDE SEQUENCE</scope>
    <source>
        <strain evidence="18">Japan</strain>
    </source>
</reference>
<comment type="caution">
    <text evidence="18">The sequence shown here is derived from an EMBL/GenBank/DDBJ whole genome shotgun (WGS) entry which is preliminary data.</text>
</comment>
<feature type="domain" description="ZZ-type" evidence="16">
    <location>
        <begin position="20"/>
        <end position="76"/>
    </location>
</feature>
<dbReference type="OrthoDB" id="7873042at2759"/>
<feature type="compositionally biased region" description="Polar residues" evidence="15">
    <location>
        <begin position="395"/>
        <end position="404"/>
    </location>
</feature>
<comment type="catalytic activity">
    <reaction evidence="1">
        <text>S-ubiquitinyl-[E2 ubiquitin-conjugating enzyme]-L-cysteine + [acceptor protein]-L-lysine = [E2 ubiquitin-conjugating enzyme]-L-cysteine + N(6)-ubiquitinyl-[acceptor protein]-L-lysine.</text>
        <dbReference type="EC" id="2.3.2.27"/>
    </reaction>
</comment>
<feature type="region of interest" description="Disordered" evidence="15">
    <location>
        <begin position="155"/>
        <end position="231"/>
    </location>
</feature>
<dbReference type="PANTHER" id="PTHR12268:SF13">
    <property type="entry name" value="E3 UBIQUITIN-PROTEIN LIGASE KCMF1"/>
    <property type="match status" value="1"/>
</dbReference>
<comment type="subcellular location">
    <subcellularLocation>
        <location evidence="3">Late endosome</location>
    </subcellularLocation>
    <subcellularLocation>
        <location evidence="2">Lysosome</location>
    </subcellularLocation>
</comment>
<dbReference type="InterPro" id="IPR013087">
    <property type="entry name" value="Znf_C2H2_type"/>
</dbReference>
<gene>
    <name evidence="18" type="ORF">EG68_04718</name>
</gene>
<evidence type="ECO:0000259" key="16">
    <source>
        <dbReference type="PROSITE" id="PS50135"/>
    </source>
</evidence>
<evidence type="ECO:0000256" key="7">
    <source>
        <dbReference type="ARBA" id="ARBA00022679"/>
    </source>
</evidence>
<dbReference type="GO" id="GO:0005764">
    <property type="term" value="C:lysosome"/>
    <property type="evidence" value="ECO:0007669"/>
    <property type="project" value="UniProtKB-SubCell"/>
</dbReference>
<feature type="compositionally biased region" description="Polar residues" evidence="15">
    <location>
        <begin position="341"/>
        <end position="351"/>
    </location>
</feature>
<feature type="region of interest" description="Disordered" evidence="15">
    <location>
        <begin position="388"/>
        <end position="435"/>
    </location>
</feature>
<dbReference type="InterPro" id="IPR008598">
    <property type="entry name" value="Di19_Zn-bd"/>
</dbReference>
<evidence type="ECO:0000256" key="3">
    <source>
        <dbReference type="ARBA" id="ARBA00004603"/>
    </source>
</evidence>
<evidence type="ECO:0000256" key="4">
    <source>
        <dbReference type="ARBA" id="ARBA00010938"/>
    </source>
</evidence>
<evidence type="ECO:0000256" key="5">
    <source>
        <dbReference type="ARBA" id="ARBA00012483"/>
    </source>
</evidence>
<dbReference type="GO" id="GO:0061630">
    <property type="term" value="F:ubiquitin protein ligase activity"/>
    <property type="evidence" value="ECO:0007669"/>
    <property type="project" value="UniProtKB-EC"/>
</dbReference>
<dbReference type="PANTHER" id="PTHR12268">
    <property type="entry name" value="E3 UBIQUITIN-PROTEIN LIGASE KCMF1"/>
    <property type="match status" value="1"/>
</dbReference>
<evidence type="ECO:0000256" key="13">
    <source>
        <dbReference type="ARBA" id="ARBA00023228"/>
    </source>
</evidence>
<evidence type="ECO:0000256" key="14">
    <source>
        <dbReference type="PROSITE-ProRule" id="PRU00228"/>
    </source>
</evidence>
<evidence type="ECO:0000256" key="2">
    <source>
        <dbReference type="ARBA" id="ARBA00004371"/>
    </source>
</evidence>
<keyword evidence="12" id="KW-0862">Zinc</keyword>
<keyword evidence="13" id="KW-0458">Lysosome</keyword>